<dbReference type="PANTHER" id="PTHR18841:SF0">
    <property type="entry name" value="VITELLINE MEMBRANE OUTER LAYER 1 HOMOLOG A-RELATED"/>
    <property type="match status" value="1"/>
</dbReference>
<name>A0AAW0YJH6_CHEQU</name>
<dbReference type="SUPFAM" id="SSF51092">
    <property type="entry name" value="Vitelline membrane outer protein-I (VMO-I)"/>
    <property type="match status" value="1"/>
</dbReference>
<dbReference type="Proteomes" id="UP001445076">
    <property type="component" value="Unassembled WGS sequence"/>
</dbReference>
<keyword evidence="2" id="KW-1185">Reference proteome</keyword>
<comment type="caution">
    <text evidence="1">The sequence shown here is derived from an EMBL/GenBank/DDBJ whole genome shotgun (WGS) entry which is preliminary data.</text>
</comment>
<dbReference type="EMBL" id="JARKIK010000005">
    <property type="protein sequence ID" value="KAK8751816.1"/>
    <property type="molecule type" value="Genomic_DNA"/>
</dbReference>
<dbReference type="Gene3D" id="2.100.10.20">
    <property type="entry name" value="Vitelline membrane outer layer protein I (VOMI)"/>
    <property type="match status" value="1"/>
</dbReference>
<protein>
    <recommendedName>
        <fullName evidence="3">Vitelline membrane outer layer protein 1</fullName>
    </recommendedName>
</protein>
<evidence type="ECO:0008006" key="3">
    <source>
        <dbReference type="Google" id="ProtNLM"/>
    </source>
</evidence>
<dbReference type="Pfam" id="PF03762">
    <property type="entry name" value="VOMI"/>
    <property type="match status" value="1"/>
</dbReference>
<reference evidence="1 2" key="1">
    <citation type="journal article" date="2024" name="BMC Genomics">
        <title>Genome assembly of redclaw crayfish (Cherax quadricarinatus) provides insights into its immune adaptation and hypoxia tolerance.</title>
        <authorList>
            <person name="Liu Z."/>
            <person name="Zheng J."/>
            <person name="Li H."/>
            <person name="Fang K."/>
            <person name="Wang S."/>
            <person name="He J."/>
            <person name="Zhou D."/>
            <person name="Weng S."/>
            <person name="Chi M."/>
            <person name="Gu Z."/>
            <person name="He J."/>
            <person name="Li F."/>
            <person name="Wang M."/>
        </authorList>
    </citation>
    <scope>NUCLEOTIDE SEQUENCE [LARGE SCALE GENOMIC DNA]</scope>
    <source>
        <strain evidence="1">ZL_2023a</strain>
    </source>
</reference>
<accession>A0AAW0YJH6</accession>
<dbReference type="PANTHER" id="PTHR18841">
    <property type="entry name" value="VITELLINE MEMBRANE OUTER LAYER PROTEIN I-RELATED"/>
    <property type="match status" value="1"/>
</dbReference>
<feature type="non-terminal residue" evidence="1">
    <location>
        <position position="1"/>
    </location>
</feature>
<dbReference type="InterPro" id="IPR005515">
    <property type="entry name" value="VOMI"/>
</dbReference>
<proteinExistence type="predicted"/>
<gene>
    <name evidence="1" type="ORF">OTU49_010425</name>
</gene>
<organism evidence="1 2">
    <name type="scientific">Cherax quadricarinatus</name>
    <name type="common">Australian red claw crayfish</name>
    <dbReference type="NCBI Taxonomy" id="27406"/>
    <lineage>
        <taxon>Eukaryota</taxon>
        <taxon>Metazoa</taxon>
        <taxon>Ecdysozoa</taxon>
        <taxon>Arthropoda</taxon>
        <taxon>Crustacea</taxon>
        <taxon>Multicrustacea</taxon>
        <taxon>Malacostraca</taxon>
        <taxon>Eumalacostraca</taxon>
        <taxon>Eucarida</taxon>
        <taxon>Decapoda</taxon>
        <taxon>Pleocyemata</taxon>
        <taxon>Astacidea</taxon>
        <taxon>Parastacoidea</taxon>
        <taxon>Parastacidae</taxon>
        <taxon>Cherax</taxon>
    </lineage>
</organism>
<dbReference type="AlphaFoldDB" id="A0AAW0YJH6"/>
<evidence type="ECO:0000313" key="1">
    <source>
        <dbReference type="EMBL" id="KAK8751816.1"/>
    </source>
</evidence>
<evidence type="ECO:0000313" key="2">
    <source>
        <dbReference type="Proteomes" id="UP001445076"/>
    </source>
</evidence>
<sequence length="209" mass="22752">LVSTSRCHLLVLCSGLLNGVARMRITLALLYITGAVLVECGYITPGNGMPWGTWDSTVRFCPPNSYASAFTIKVEDHIDGDDTAMNGIQLYCRSTRNDREVGVRSSAVGNWGVWQGKRECNKGFFKAIRMRIENAQGRGDDTAANDLEMQCQNGETYNGGGTGWGSWSDWRYCPSGEVICGLQTRVEAAQGDGDDTALNDAIFACCRPS</sequence>
<dbReference type="InterPro" id="IPR036706">
    <property type="entry name" value="VOMI_sf"/>
</dbReference>
<dbReference type="GO" id="GO:0005615">
    <property type="term" value="C:extracellular space"/>
    <property type="evidence" value="ECO:0007669"/>
    <property type="project" value="TreeGrafter"/>
</dbReference>